<gene>
    <name evidence="6" type="ORF">EPA99_14750</name>
</gene>
<dbReference type="InterPro" id="IPR054542">
    <property type="entry name" value="Cys_met_metab_PP"/>
</dbReference>
<comment type="caution">
    <text evidence="6">The sequence shown here is derived from an EMBL/GenBank/DDBJ whole genome shotgun (WGS) entry which is preliminary data.</text>
</comment>
<reference evidence="6 7" key="1">
    <citation type="submission" date="2019-01" db="EMBL/GenBank/DDBJ databases">
        <title>Pseudoxanthomonas composti sp. nov., isolated from compost.</title>
        <authorList>
            <person name="Yang G."/>
        </authorList>
    </citation>
    <scope>NUCLEOTIDE SEQUENCE [LARGE SCALE GENOMIC DNA]</scope>
    <source>
        <strain evidence="6 7">GSS15</strain>
    </source>
</reference>
<dbReference type="Gene3D" id="3.40.640.10">
    <property type="entry name" value="Type I PLP-dependent aspartate aminotransferase-like (Major domain)"/>
    <property type="match status" value="1"/>
</dbReference>
<dbReference type="OrthoDB" id="9805807at2"/>
<accession>A0A4Q1JSS8</accession>
<name>A0A4Q1JSS8_9GAMM</name>
<sequence>MSDSKHGSQDGDRKLSLATLAIHGGQSPDPSTGAVMPPIYATSTYAQHSPGEHQGFEYSRTHNPTRFAYERCVAALEGGTRGFAFASGMAATSTVLELLDSGDHVIAMDDLYGGSFRLFERVRRRSAGLDFSFVDLTDVAAFEAAITDRTRMVWIETPTNPMLKLVDITQIAAVARKRGLLVVVDNTFATPMLQRPLELGADLVVHSATKYLNGHSDMVGGMAVVGDDADLAERMAFLQNSVGGVQGPFDSFLALRGLKTLPLRMRAHCDNALALAQWLDTHPAVEQVIYPGLPSHPQHALAQRQMPGYGGIISIVLKGGFEAAKRFCERTELFTLAESLGGVESLVNHPAVMTHASIPVERRAQLGISDALVRLSVGVEEVGDLRLDLELALAPAPCH</sequence>
<evidence type="ECO:0000256" key="2">
    <source>
        <dbReference type="ARBA" id="ARBA00009077"/>
    </source>
</evidence>
<dbReference type="GO" id="GO:0004123">
    <property type="term" value="F:cystathionine gamma-lyase activity"/>
    <property type="evidence" value="ECO:0007669"/>
    <property type="project" value="TreeGrafter"/>
</dbReference>
<dbReference type="GO" id="GO:0005737">
    <property type="term" value="C:cytoplasm"/>
    <property type="evidence" value="ECO:0007669"/>
    <property type="project" value="TreeGrafter"/>
</dbReference>
<evidence type="ECO:0000313" key="7">
    <source>
        <dbReference type="Proteomes" id="UP000289784"/>
    </source>
</evidence>
<keyword evidence="3 4" id="KW-0663">Pyridoxal phosphate</keyword>
<organism evidence="6 7">
    <name type="scientific">Pseudoxanthomonas composti</name>
    <dbReference type="NCBI Taxonomy" id="2137479"/>
    <lineage>
        <taxon>Bacteria</taxon>
        <taxon>Pseudomonadati</taxon>
        <taxon>Pseudomonadota</taxon>
        <taxon>Gammaproteobacteria</taxon>
        <taxon>Lysobacterales</taxon>
        <taxon>Lysobacteraceae</taxon>
        <taxon>Pseudoxanthomonas</taxon>
    </lineage>
</organism>
<dbReference type="AlphaFoldDB" id="A0A4Q1JSS8"/>
<comment type="cofactor">
    <cofactor evidence="1 5">
        <name>pyridoxal 5'-phosphate</name>
        <dbReference type="ChEBI" id="CHEBI:597326"/>
    </cofactor>
</comment>
<proteinExistence type="inferred from homology"/>
<dbReference type="Pfam" id="PF01053">
    <property type="entry name" value="Cys_Met_Meta_PP"/>
    <property type="match status" value="1"/>
</dbReference>
<dbReference type="RefSeq" id="WP_129472003.1">
    <property type="nucleotide sequence ID" value="NZ_SAWZ01000008.1"/>
</dbReference>
<dbReference type="GO" id="GO:0019346">
    <property type="term" value="P:transsulfuration"/>
    <property type="evidence" value="ECO:0007669"/>
    <property type="project" value="InterPro"/>
</dbReference>
<feature type="modified residue" description="N6-(pyridoxal phosphate)lysine" evidence="4">
    <location>
        <position position="210"/>
    </location>
</feature>
<dbReference type="EMBL" id="SAWZ01000008">
    <property type="protein sequence ID" value="RXR02736.1"/>
    <property type="molecule type" value="Genomic_DNA"/>
</dbReference>
<protein>
    <submittedName>
        <fullName evidence="6">Cystathionine gamma-synthase</fullName>
        <ecNumber evidence="6">2.5.1.48</ecNumber>
    </submittedName>
</protein>
<dbReference type="FunFam" id="3.40.640.10:FF:000009">
    <property type="entry name" value="Cystathionine gamma-synthase homolog"/>
    <property type="match status" value="1"/>
</dbReference>
<dbReference type="PIRSF" id="PIRSF001434">
    <property type="entry name" value="CGS"/>
    <property type="match status" value="1"/>
</dbReference>
<evidence type="ECO:0000313" key="6">
    <source>
        <dbReference type="EMBL" id="RXR02736.1"/>
    </source>
</evidence>
<dbReference type="InterPro" id="IPR015422">
    <property type="entry name" value="PyrdxlP-dep_Trfase_small"/>
</dbReference>
<dbReference type="PANTHER" id="PTHR11808">
    <property type="entry name" value="TRANS-SULFURATION ENZYME FAMILY MEMBER"/>
    <property type="match status" value="1"/>
</dbReference>
<comment type="similarity">
    <text evidence="2 5">Belongs to the trans-sulfuration enzymes family.</text>
</comment>
<dbReference type="CDD" id="cd00614">
    <property type="entry name" value="CGS_like"/>
    <property type="match status" value="1"/>
</dbReference>
<evidence type="ECO:0000256" key="5">
    <source>
        <dbReference type="RuleBase" id="RU362118"/>
    </source>
</evidence>
<dbReference type="FunFam" id="3.90.1150.10:FF:000008">
    <property type="entry name" value="Cystathionine gamma-synthase"/>
    <property type="match status" value="1"/>
</dbReference>
<dbReference type="NCBIfam" id="NF005871">
    <property type="entry name" value="PRK07811.1"/>
    <property type="match status" value="1"/>
</dbReference>
<dbReference type="EC" id="2.5.1.48" evidence="6"/>
<dbReference type="InterPro" id="IPR000277">
    <property type="entry name" value="Cys/Met-Metab_PyrdxlP-dep_enz"/>
</dbReference>
<keyword evidence="7" id="KW-1185">Reference proteome</keyword>
<dbReference type="PROSITE" id="PS00868">
    <property type="entry name" value="CYS_MET_METAB_PP"/>
    <property type="match status" value="1"/>
</dbReference>
<dbReference type="GO" id="GO:0030170">
    <property type="term" value="F:pyridoxal phosphate binding"/>
    <property type="evidence" value="ECO:0007669"/>
    <property type="project" value="InterPro"/>
</dbReference>
<dbReference type="GO" id="GO:0019343">
    <property type="term" value="P:cysteine biosynthetic process via cystathionine"/>
    <property type="evidence" value="ECO:0007669"/>
    <property type="project" value="TreeGrafter"/>
</dbReference>
<dbReference type="Proteomes" id="UP000289784">
    <property type="component" value="Unassembled WGS sequence"/>
</dbReference>
<dbReference type="SUPFAM" id="SSF53383">
    <property type="entry name" value="PLP-dependent transferases"/>
    <property type="match status" value="1"/>
</dbReference>
<evidence type="ECO:0000256" key="3">
    <source>
        <dbReference type="ARBA" id="ARBA00022898"/>
    </source>
</evidence>
<evidence type="ECO:0000256" key="4">
    <source>
        <dbReference type="PIRSR" id="PIRSR001434-2"/>
    </source>
</evidence>
<dbReference type="GO" id="GO:0003962">
    <property type="term" value="F:cystathionine gamma-synthase activity"/>
    <property type="evidence" value="ECO:0007669"/>
    <property type="project" value="UniProtKB-EC"/>
</dbReference>
<dbReference type="Gene3D" id="3.90.1150.10">
    <property type="entry name" value="Aspartate Aminotransferase, domain 1"/>
    <property type="match status" value="1"/>
</dbReference>
<keyword evidence="6" id="KW-0808">Transferase</keyword>
<dbReference type="PANTHER" id="PTHR11808:SF15">
    <property type="entry name" value="CYSTATHIONINE GAMMA-LYASE"/>
    <property type="match status" value="1"/>
</dbReference>
<dbReference type="InterPro" id="IPR015424">
    <property type="entry name" value="PyrdxlP-dep_Trfase"/>
</dbReference>
<evidence type="ECO:0000256" key="1">
    <source>
        <dbReference type="ARBA" id="ARBA00001933"/>
    </source>
</evidence>
<dbReference type="InterPro" id="IPR015421">
    <property type="entry name" value="PyrdxlP-dep_Trfase_major"/>
</dbReference>